<name>A0A804KHP6_MUSAM</name>
<reference evidence="9" key="2">
    <citation type="submission" date="2021-05" db="UniProtKB">
        <authorList>
            <consortium name="EnsemblPlants"/>
        </authorList>
    </citation>
    <scope>IDENTIFICATION</scope>
    <source>
        <strain evidence="9">subsp. malaccensis</strain>
    </source>
</reference>
<dbReference type="InParanoid" id="A0A804KHP6"/>
<evidence type="ECO:0000256" key="6">
    <source>
        <dbReference type="SAM" id="MobiDB-lite"/>
    </source>
</evidence>
<dbReference type="InterPro" id="IPR024097">
    <property type="entry name" value="bHLH_ZIP_TF"/>
</dbReference>
<feature type="region of interest" description="Disordered" evidence="6">
    <location>
        <begin position="77"/>
        <end position="118"/>
    </location>
</feature>
<evidence type="ECO:0000313" key="10">
    <source>
        <dbReference type="Proteomes" id="UP000012960"/>
    </source>
</evidence>
<dbReference type="GO" id="GO:0005634">
    <property type="term" value="C:nucleus"/>
    <property type="evidence" value="ECO:0000318"/>
    <property type="project" value="GO_Central"/>
</dbReference>
<dbReference type="FunFam" id="4.10.280.10:FF:000002">
    <property type="entry name" value="Basic helix-loop-helix transcription factor"/>
    <property type="match status" value="1"/>
</dbReference>
<dbReference type="InterPro" id="IPR011598">
    <property type="entry name" value="bHLH_dom"/>
</dbReference>
<dbReference type="Pfam" id="PF00010">
    <property type="entry name" value="HLH"/>
    <property type="match status" value="1"/>
</dbReference>
<evidence type="ECO:0000256" key="3">
    <source>
        <dbReference type="ARBA" id="ARBA00023015"/>
    </source>
</evidence>
<reference evidence="8" key="1">
    <citation type="submission" date="2021-03" db="EMBL/GenBank/DDBJ databases">
        <authorList>
            <consortium name="Genoscope - CEA"/>
            <person name="William W."/>
        </authorList>
    </citation>
    <scope>NUCLEOTIDE SEQUENCE</scope>
    <source>
        <strain evidence="8">Doubled-haploid Pahang</strain>
    </source>
</reference>
<dbReference type="InterPro" id="IPR036638">
    <property type="entry name" value="HLH_DNA-bd_sf"/>
</dbReference>
<organism evidence="9 10">
    <name type="scientific">Musa acuminata subsp. malaccensis</name>
    <name type="common">Wild banana</name>
    <name type="synonym">Musa malaccensis</name>
    <dbReference type="NCBI Taxonomy" id="214687"/>
    <lineage>
        <taxon>Eukaryota</taxon>
        <taxon>Viridiplantae</taxon>
        <taxon>Streptophyta</taxon>
        <taxon>Embryophyta</taxon>
        <taxon>Tracheophyta</taxon>
        <taxon>Spermatophyta</taxon>
        <taxon>Magnoliopsida</taxon>
        <taxon>Liliopsida</taxon>
        <taxon>Zingiberales</taxon>
        <taxon>Musaceae</taxon>
        <taxon>Musa</taxon>
    </lineage>
</organism>
<keyword evidence="10" id="KW-1185">Reference proteome</keyword>
<dbReference type="AlphaFoldDB" id="A0A804KHP6"/>
<dbReference type="PROSITE" id="PS50888">
    <property type="entry name" value="BHLH"/>
    <property type="match status" value="1"/>
</dbReference>
<gene>
    <name evidence="8" type="ORF">GSMUA_227740.1</name>
</gene>
<dbReference type="Proteomes" id="UP000012960">
    <property type="component" value="Unplaced"/>
</dbReference>
<feature type="domain" description="BHLH" evidence="7">
    <location>
        <begin position="187"/>
        <end position="237"/>
    </location>
</feature>
<comment type="similarity">
    <text evidence="2">Belongs to the bHLH protein family.</text>
</comment>
<dbReference type="PANTHER" id="PTHR12565">
    <property type="entry name" value="STEROL REGULATORY ELEMENT-BINDING PROTEIN"/>
    <property type="match status" value="1"/>
</dbReference>
<dbReference type="PANTHER" id="PTHR12565:SF312">
    <property type="entry name" value="TRANSCRIPTION FACTOR BHLH74"/>
    <property type="match status" value="1"/>
</dbReference>
<comment type="subcellular location">
    <subcellularLocation>
        <location evidence="1">Nucleus</location>
    </subcellularLocation>
</comment>
<evidence type="ECO:0000313" key="8">
    <source>
        <dbReference type="EMBL" id="CAG1834669.1"/>
    </source>
</evidence>
<dbReference type="SMART" id="SM00353">
    <property type="entry name" value="HLH"/>
    <property type="match status" value="1"/>
</dbReference>
<evidence type="ECO:0000313" key="9">
    <source>
        <dbReference type="EnsemblPlants" id="Ma09_p09380.1"/>
    </source>
</evidence>
<evidence type="ECO:0000256" key="1">
    <source>
        <dbReference type="ARBA" id="ARBA00004123"/>
    </source>
</evidence>
<dbReference type="CDD" id="cd18919">
    <property type="entry name" value="bHLH_AtBPE_like"/>
    <property type="match status" value="1"/>
</dbReference>
<keyword evidence="3" id="KW-0805">Transcription regulation</keyword>
<keyword evidence="5" id="KW-0539">Nucleus</keyword>
<dbReference type="Gene3D" id="4.10.280.10">
    <property type="entry name" value="Helix-loop-helix DNA-binding domain"/>
    <property type="match status" value="1"/>
</dbReference>
<proteinExistence type="inferred from homology"/>
<dbReference type="EnsemblPlants" id="Ma09_t09380.1">
    <property type="protein sequence ID" value="Ma09_p09380.1"/>
    <property type="gene ID" value="Ma09_g09380"/>
</dbReference>
<keyword evidence="4" id="KW-0804">Transcription</keyword>
<evidence type="ECO:0000256" key="5">
    <source>
        <dbReference type="ARBA" id="ARBA00023242"/>
    </source>
</evidence>
<sequence>MYRNEASALENAAEDFLDTDWGPFSSLDQNVWLKETAGVFSHGGVPETTEIGGSHDGTGQIARCSSFGTEKLPDMLGSIRTPSAASSEHQTRSRCTQKRRKEVSDWFAPSPQSSFDATQNANTEWHKDVPADIVNSATKKDESKEYDCEQNADANSYNLDAKLAEESHQIVGVTKEDHVRSRAKRGQATNSHSLAERVRRERISERMRFLQNLVPGCGKITGKAVMLDEIINYVKSLQQQVEFLSMKLAAVHPEINLKVEQSLLKDCGSPAAPGYCSRLSTYQSNGWGSTPTGMIYPLAHNSGTSISQIPSMAQASILWDAELHNVLHMHFNSDPPSRTQ</sequence>
<dbReference type="SUPFAM" id="SSF47459">
    <property type="entry name" value="HLH, helix-loop-helix DNA-binding domain"/>
    <property type="match status" value="1"/>
</dbReference>
<dbReference type="GO" id="GO:0046983">
    <property type="term" value="F:protein dimerization activity"/>
    <property type="evidence" value="ECO:0007669"/>
    <property type="project" value="InterPro"/>
</dbReference>
<protein>
    <submittedName>
        <fullName evidence="8">(wild Malaysian banana) hypothetical protein</fullName>
    </submittedName>
</protein>
<evidence type="ECO:0000259" key="7">
    <source>
        <dbReference type="PROSITE" id="PS50888"/>
    </source>
</evidence>
<accession>A0A804KHP6</accession>
<dbReference type="EMBL" id="HG996474">
    <property type="protein sequence ID" value="CAG1834669.1"/>
    <property type="molecule type" value="Genomic_DNA"/>
</dbReference>
<evidence type="ECO:0000256" key="2">
    <source>
        <dbReference type="ARBA" id="ARBA00005510"/>
    </source>
</evidence>
<dbReference type="Gramene" id="Ma09_t09380.1">
    <property type="protein sequence ID" value="Ma09_p09380.1"/>
    <property type="gene ID" value="Ma09_g09380"/>
</dbReference>
<dbReference type="GO" id="GO:0003700">
    <property type="term" value="F:DNA-binding transcription factor activity"/>
    <property type="evidence" value="ECO:0000318"/>
    <property type="project" value="GO_Central"/>
</dbReference>
<evidence type="ECO:0000256" key="4">
    <source>
        <dbReference type="ARBA" id="ARBA00023163"/>
    </source>
</evidence>